<evidence type="ECO:0000256" key="1">
    <source>
        <dbReference type="SAM" id="MobiDB-lite"/>
    </source>
</evidence>
<name>A0AA39I4I4_9BILA</name>
<protein>
    <submittedName>
        <fullName evidence="2">Uncharacterized protein</fullName>
    </submittedName>
</protein>
<reference evidence="2" key="1">
    <citation type="submission" date="2023-06" db="EMBL/GenBank/DDBJ databases">
        <title>Genomic analysis of the entomopathogenic nematode Steinernema hermaphroditum.</title>
        <authorList>
            <person name="Schwarz E.M."/>
            <person name="Heppert J.K."/>
            <person name="Baniya A."/>
            <person name="Schwartz H.T."/>
            <person name="Tan C.-H."/>
            <person name="Antoshechkin I."/>
            <person name="Sternberg P.W."/>
            <person name="Goodrich-Blair H."/>
            <person name="Dillman A.R."/>
        </authorList>
    </citation>
    <scope>NUCLEOTIDE SEQUENCE</scope>
    <source>
        <strain evidence="2">PS9179</strain>
        <tissue evidence="2">Whole animal</tissue>
    </source>
</reference>
<dbReference type="Proteomes" id="UP001175271">
    <property type="component" value="Unassembled WGS sequence"/>
</dbReference>
<proteinExistence type="predicted"/>
<comment type="caution">
    <text evidence="2">The sequence shown here is derived from an EMBL/GenBank/DDBJ whole genome shotgun (WGS) entry which is preliminary data.</text>
</comment>
<gene>
    <name evidence="2" type="ORF">QR680_013148</name>
</gene>
<accession>A0AA39I4I4</accession>
<keyword evidence="3" id="KW-1185">Reference proteome</keyword>
<feature type="region of interest" description="Disordered" evidence="1">
    <location>
        <begin position="1"/>
        <end position="85"/>
    </location>
</feature>
<evidence type="ECO:0000313" key="2">
    <source>
        <dbReference type="EMBL" id="KAK0417683.1"/>
    </source>
</evidence>
<feature type="compositionally biased region" description="Basic and acidic residues" evidence="1">
    <location>
        <begin position="1"/>
        <end position="10"/>
    </location>
</feature>
<dbReference type="EMBL" id="JAUCMV010000002">
    <property type="protein sequence ID" value="KAK0417683.1"/>
    <property type="molecule type" value="Genomic_DNA"/>
</dbReference>
<feature type="compositionally biased region" description="Polar residues" evidence="1">
    <location>
        <begin position="68"/>
        <end position="84"/>
    </location>
</feature>
<organism evidence="2 3">
    <name type="scientific">Steinernema hermaphroditum</name>
    <dbReference type="NCBI Taxonomy" id="289476"/>
    <lineage>
        <taxon>Eukaryota</taxon>
        <taxon>Metazoa</taxon>
        <taxon>Ecdysozoa</taxon>
        <taxon>Nematoda</taxon>
        <taxon>Chromadorea</taxon>
        <taxon>Rhabditida</taxon>
        <taxon>Tylenchina</taxon>
        <taxon>Panagrolaimomorpha</taxon>
        <taxon>Strongyloidoidea</taxon>
        <taxon>Steinernematidae</taxon>
        <taxon>Steinernema</taxon>
    </lineage>
</organism>
<sequence length="114" mass="12524">MNSKVIDEASGRNGTYVLDQRRPELKKVTSSAKFDDAPSPIKSRAAGNKETGIPTQGRLPLHPHQPRSLRTSYSPSQPGHQVGSTFAYFDSPLREYPCLSSRSIGYTTGTYLNP</sequence>
<evidence type="ECO:0000313" key="3">
    <source>
        <dbReference type="Proteomes" id="UP001175271"/>
    </source>
</evidence>
<dbReference type="AlphaFoldDB" id="A0AA39I4I4"/>